<comment type="subcellular location">
    <subcellularLocation>
        <location evidence="1">Cell membrane</location>
        <topology evidence="1">Multi-pass membrane protein</topology>
    </subcellularLocation>
</comment>
<evidence type="ECO:0000256" key="1">
    <source>
        <dbReference type="ARBA" id="ARBA00004651"/>
    </source>
</evidence>
<dbReference type="Proteomes" id="UP001055247">
    <property type="component" value="Unassembled WGS sequence"/>
</dbReference>
<feature type="domain" description="Phosphatidic acid phosphatase type 2/haloperoxidase" evidence="7">
    <location>
        <begin position="38"/>
        <end position="152"/>
    </location>
</feature>
<keyword evidence="4" id="KW-0378">Hydrolase</keyword>
<dbReference type="GO" id="GO:0016787">
    <property type="term" value="F:hydrolase activity"/>
    <property type="evidence" value="ECO:0007669"/>
    <property type="project" value="UniProtKB-KW"/>
</dbReference>
<name>A0AAV4ZNK7_9HYPH</name>
<dbReference type="PANTHER" id="PTHR14969:SF62">
    <property type="entry name" value="DECAPRENYLPHOSPHORYL-5-PHOSPHORIBOSE PHOSPHATASE RV3807C-RELATED"/>
    <property type="match status" value="1"/>
</dbReference>
<evidence type="ECO:0000256" key="4">
    <source>
        <dbReference type="ARBA" id="ARBA00022801"/>
    </source>
</evidence>
<dbReference type="SMART" id="SM00014">
    <property type="entry name" value="acidPPc"/>
    <property type="match status" value="1"/>
</dbReference>
<organism evidence="8 9">
    <name type="scientific">Methylobacterium hispanicum</name>
    <dbReference type="NCBI Taxonomy" id="270350"/>
    <lineage>
        <taxon>Bacteria</taxon>
        <taxon>Pseudomonadati</taxon>
        <taxon>Pseudomonadota</taxon>
        <taxon>Alphaproteobacteria</taxon>
        <taxon>Hyphomicrobiales</taxon>
        <taxon>Methylobacteriaceae</taxon>
        <taxon>Methylobacterium</taxon>
    </lineage>
</organism>
<evidence type="ECO:0000313" key="8">
    <source>
        <dbReference type="EMBL" id="GJD89716.1"/>
    </source>
</evidence>
<dbReference type="SUPFAM" id="SSF48317">
    <property type="entry name" value="Acid phosphatase/Vanadium-dependent haloperoxidase"/>
    <property type="match status" value="1"/>
</dbReference>
<reference evidence="8" key="1">
    <citation type="journal article" date="2016" name="Front. Microbiol.">
        <title>Genome Sequence of the Piezophilic, Mesophilic Sulfate-Reducing Bacterium Desulfovibrio indicus J2T.</title>
        <authorList>
            <person name="Cao J."/>
            <person name="Maignien L."/>
            <person name="Shao Z."/>
            <person name="Alain K."/>
            <person name="Jebbar M."/>
        </authorList>
    </citation>
    <scope>NUCLEOTIDE SEQUENCE</scope>
    <source>
        <strain evidence="8">DSM 16372</strain>
    </source>
</reference>
<evidence type="ECO:0000259" key="7">
    <source>
        <dbReference type="SMART" id="SM00014"/>
    </source>
</evidence>
<protein>
    <recommendedName>
        <fullName evidence="7">Phosphatidic acid phosphatase type 2/haloperoxidase domain-containing protein</fullName>
    </recommendedName>
</protein>
<keyword evidence="3" id="KW-0812">Transmembrane</keyword>
<dbReference type="EMBL" id="BPQO01000013">
    <property type="protein sequence ID" value="GJD89716.1"/>
    <property type="molecule type" value="Genomic_DNA"/>
</dbReference>
<evidence type="ECO:0000256" key="3">
    <source>
        <dbReference type="ARBA" id="ARBA00022692"/>
    </source>
</evidence>
<dbReference type="InterPro" id="IPR036938">
    <property type="entry name" value="PAP2/HPO_sf"/>
</dbReference>
<proteinExistence type="predicted"/>
<dbReference type="RefSeq" id="WP_238230383.1">
    <property type="nucleotide sequence ID" value="NZ_BPQO01000013.1"/>
</dbReference>
<keyword evidence="9" id="KW-1185">Reference proteome</keyword>
<dbReference type="Gene3D" id="1.20.144.10">
    <property type="entry name" value="Phosphatidic acid phosphatase type 2/haloperoxidase"/>
    <property type="match status" value="1"/>
</dbReference>
<evidence type="ECO:0000256" key="5">
    <source>
        <dbReference type="ARBA" id="ARBA00022989"/>
    </source>
</evidence>
<keyword evidence="6" id="KW-0472">Membrane</keyword>
<gene>
    <name evidence="8" type="ORF">BHAOGJBA_3246</name>
</gene>
<evidence type="ECO:0000313" key="9">
    <source>
        <dbReference type="Proteomes" id="UP001055247"/>
    </source>
</evidence>
<accession>A0AAV4ZNK7</accession>
<dbReference type="InterPro" id="IPR000326">
    <property type="entry name" value="PAP2/HPO"/>
</dbReference>
<keyword evidence="2" id="KW-1003">Cell membrane</keyword>
<comment type="caution">
    <text evidence="8">The sequence shown here is derived from an EMBL/GenBank/DDBJ whole genome shotgun (WGS) entry which is preliminary data.</text>
</comment>
<evidence type="ECO:0000256" key="2">
    <source>
        <dbReference type="ARBA" id="ARBA00022475"/>
    </source>
</evidence>
<keyword evidence="5" id="KW-1133">Transmembrane helix</keyword>
<dbReference type="GO" id="GO:0005886">
    <property type="term" value="C:plasma membrane"/>
    <property type="evidence" value="ECO:0007669"/>
    <property type="project" value="UniProtKB-SubCell"/>
</dbReference>
<sequence>MRALARASEVGSWQSLLALSAGTLAWGMVARDRRLAEAGRHMLQAGILAGIVKTSLKRAVHRTRPNVLMDEGVYARGLRGTGVGPWQSFPSGHSALSAAVARAAARAYPDLRGPAYLAAAGVVSAQVVRGAHFPADVLTGALIGVAAEAAAHRLARRRPGAGTSGPA</sequence>
<dbReference type="AlphaFoldDB" id="A0AAV4ZNK7"/>
<evidence type="ECO:0000256" key="6">
    <source>
        <dbReference type="ARBA" id="ARBA00023136"/>
    </source>
</evidence>
<dbReference type="Pfam" id="PF01569">
    <property type="entry name" value="PAP2"/>
    <property type="match status" value="1"/>
</dbReference>
<dbReference type="PANTHER" id="PTHR14969">
    <property type="entry name" value="SPHINGOSINE-1-PHOSPHATE PHOSPHOHYDROLASE"/>
    <property type="match status" value="1"/>
</dbReference>
<reference evidence="8" key="2">
    <citation type="submission" date="2021-08" db="EMBL/GenBank/DDBJ databases">
        <authorList>
            <person name="Tani A."/>
            <person name="Ola A."/>
            <person name="Ogura Y."/>
            <person name="Katsura K."/>
            <person name="Hayashi T."/>
        </authorList>
    </citation>
    <scope>NUCLEOTIDE SEQUENCE</scope>
    <source>
        <strain evidence="8">DSM 16372</strain>
    </source>
</reference>